<evidence type="ECO:0000313" key="1">
    <source>
        <dbReference type="EMBL" id="ABQ81154.1"/>
    </source>
</evidence>
<protein>
    <recommendedName>
        <fullName evidence="2">Serine protease</fullName>
    </recommendedName>
</protein>
<dbReference type="Pfam" id="PF13365">
    <property type="entry name" value="Trypsin_2"/>
    <property type="match status" value="1"/>
</dbReference>
<sequence length="253" mass="27829">MLIYLLLEIGRFMSISVHQEVAVHNTGLVIEHIVTIVHYSVTASGANEWVNGGTGWLFEAGPKRWLITAAHVVEGYLSSSGGDYKSFIGGHECEMLEISSWKVDAIDYELDYCLVEVAADFDPASINKSFYSPHEWPLERAVRGDDTFIVGFPGKLRKGDKDFVHAAVAYLSDFVASTTDTRLTIVNEDEPRVDIPILDGITTPEHFGGMSGAPVWKIHKDGWVKPVGIFVQGGGADSPYFATHIDLLFGLIK</sequence>
<organism evidence="1">
    <name type="scientific">Pseudomonas putida (strain ATCC 700007 / DSM 6899 / JCM 31910 / BCRC 17059 / LMG 24140 / F1)</name>
    <dbReference type="NCBI Taxonomy" id="351746"/>
    <lineage>
        <taxon>Bacteria</taxon>
        <taxon>Pseudomonadati</taxon>
        <taxon>Pseudomonadota</taxon>
        <taxon>Gammaproteobacteria</taxon>
        <taxon>Pseudomonadales</taxon>
        <taxon>Pseudomonadaceae</taxon>
        <taxon>Pseudomonas</taxon>
    </lineage>
</organism>
<dbReference type="InterPro" id="IPR009003">
    <property type="entry name" value="Peptidase_S1_PA"/>
</dbReference>
<dbReference type="HOGENOM" id="CLU_1097810_0_0_6"/>
<proteinExistence type="predicted"/>
<evidence type="ECO:0008006" key="2">
    <source>
        <dbReference type="Google" id="ProtNLM"/>
    </source>
</evidence>
<dbReference type="EMBL" id="CP000712">
    <property type="protein sequence ID" value="ABQ81154.1"/>
    <property type="molecule type" value="Genomic_DNA"/>
</dbReference>
<reference evidence="1" key="1">
    <citation type="submission" date="2007-05" db="EMBL/GenBank/DDBJ databases">
        <title>Complete sequence of Pseudomonas putida F1.</title>
        <authorList>
            <consortium name="US DOE Joint Genome Institute"/>
            <person name="Copeland A."/>
            <person name="Lucas S."/>
            <person name="Lapidus A."/>
            <person name="Barry K."/>
            <person name="Detter J.C."/>
            <person name="Glavina del Rio T."/>
            <person name="Hammon N."/>
            <person name="Israni S."/>
            <person name="Dalin E."/>
            <person name="Tice H."/>
            <person name="Pitluck S."/>
            <person name="Chain P."/>
            <person name="Malfatti S."/>
            <person name="Shin M."/>
            <person name="Vergez L."/>
            <person name="Schmutz J."/>
            <person name="Larimer F."/>
            <person name="Land M."/>
            <person name="Hauser L."/>
            <person name="Kyrpides N."/>
            <person name="Lykidis A."/>
            <person name="Parales R."/>
            <person name="Richardson P."/>
        </authorList>
    </citation>
    <scope>NUCLEOTIDE SEQUENCE [LARGE SCALE GENOMIC DNA]</scope>
    <source>
        <strain evidence="1">F1</strain>
    </source>
</reference>
<dbReference type="KEGG" id="ppf:Pput_5035"/>
<dbReference type="AlphaFoldDB" id="A5WAJ4"/>
<dbReference type="SUPFAM" id="SSF50494">
    <property type="entry name" value="Trypsin-like serine proteases"/>
    <property type="match status" value="1"/>
</dbReference>
<name>A5WAJ4_PSEP1</name>
<accession>A5WAJ4</accession>
<gene>
    <name evidence="1" type="ordered locus">Pput_5035</name>
</gene>